<dbReference type="Gene3D" id="1.10.287.130">
    <property type="match status" value="1"/>
</dbReference>
<dbReference type="RefSeq" id="WP_104514980.1">
    <property type="nucleotide sequence ID" value="NZ_MQVW01000002.1"/>
</dbReference>
<evidence type="ECO:0000313" key="10">
    <source>
        <dbReference type="EMBL" id="PPK95680.1"/>
    </source>
</evidence>
<sequence length="400" mass="45472">MVTAPLHPKEDERIAYLESFHIETDREKVLDELTELACKLTKVPKSLISIVDKNEVWFKSQNGLKLDSSPRELSFCAHATSMDEDNFFYIEDASKHSDFKDLPYVNVENGVKFYAGVQLKDSNNLPLGTVCVLDDKPHSLDDSQKQSLIMIADLVMRQLELNKRNTDLSEKTRLLEENNEMLRNFAHVVSHDMKMPLANMILTSDVMSHKYSDILDADGKRYLKTIKDSAFSMSHYVDNILSHYESDQLAIEEKDQFDIYSIIEKVEELLGRKDDIQIVFPEDNLVIYSNSAAIEQILLNLIGNSIKYNNSDLIKIQILATETPKYYRVAVKDNGIGIPKDKQKDIFKLFTTLNKTDRSGKKGNGIGLSTVKLLVDKLGGVIKCDSQINCGTTFIFTVRK</sequence>
<comment type="catalytic activity">
    <reaction evidence="1">
        <text>ATP + protein L-histidine = ADP + protein N-phospho-L-histidine.</text>
        <dbReference type="EC" id="2.7.13.3"/>
    </reaction>
</comment>
<evidence type="ECO:0000256" key="4">
    <source>
        <dbReference type="ARBA" id="ARBA00022679"/>
    </source>
</evidence>
<keyword evidence="7" id="KW-0067">ATP-binding</keyword>
<dbReference type="CDD" id="cd00082">
    <property type="entry name" value="HisKA"/>
    <property type="match status" value="1"/>
</dbReference>
<dbReference type="Pfam" id="PF02518">
    <property type="entry name" value="HATPase_c"/>
    <property type="match status" value="1"/>
</dbReference>
<comment type="caution">
    <text evidence="10">The sequence shown here is derived from an EMBL/GenBank/DDBJ whole genome shotgun (WGS) entry which is preliminary data.</text>
</comment>
<evidence type="ECO:0000256" key="6">
    <source>
        <dbReference type="ARBA" id="ARBA00022777"/>
    </source>
</evidence>
<dbReference type="SMART" id="SM00388">
    <property type="entry name" value="HisKA"/>
    <property type="match status" value="1"/>
</dbReference>
<keyword evidence="8" id="KW-0902">Two-component regulatory system</keyword>
<dbReference type="InterPro" id="IPR005467">
    <property type="entry name" value="His_kinase_dom"/>
</dbReference>
<gene>
    <name evidence="10" type="ORF">LY01_01273</name>
</gene>
<keyword evidence="6" id="KW-0418">Kinase</keyword>
<dbReference type="CDD" id="cd00075">
    <property type="entry name" value="HATPase"/>
    <property type="match status" value="1"/>
</dbReference>
<evidence type="ECO:0000256" key="5">
    <source>
        <dbReference type="ARBA" id="ARBA00022741"/>
    </source>
</evidence>
<dbReference type="InterPro" id="IPR036097">
    <property type="entry name" value="HisK_dim/P_sf"/>
</dbReference>
<keyword evidence="11" id="KW-1185">Reference proteome</keyword>
<feature type="domain" description="Histidine kinase" evidence="9">
    <location>
        <begin position="188"/>
        <end position="400"/>
    </location>
</feature>
<dbReference type="Pfam" id="PF00512">
    <property type="entry name" value="HisKA"/>
    <property type="match status" value="1"/>
</dbReference>
<dbReference type="InterPro" id="IPR004358">
    <property type="entry name" value="Sig_transdc_His_kin-like_C"/>
</dbReference>
<dbReference type="InterPro" id="IPR003594">
    <property type="entry name" value="HATPase_dom"/>
</dbReference>
<dbReference type="GO" id="GO:0000156">
    <property type="term" value="F:phosphorelay response regulator activity"/>
    <property type="evidence" value="ECO:0007669"/>
    <property type="project" value="TreeGrafter"/>
</dbReference>
<dbReference type="SMART" id="SM00065">
    <property type="entry name" value="GAF"/>
    <property type="match status" value="1"/>
</dbReference>
<keyword evidence="3" id="KW-0597">Phosphoprotein</keyword>
<organism evidence="10 11">
    <name type="scientific">Nonlabens xylanidelens</name>
    <dbReference type="NCBI Taxonomy" id="191564"/>
    <lineage>
        <taxon>Bacteria</taxon>
        <taxon>Pseudomonadati</taxon>
        <taxon>Bacteroidota</taxon>
        <taxon>Flavobacteriia</taxon>
        <taxon>Flavobacteriales</taxon>
        <taxon>Flavobacteriaceae</taxon>
        <taxon>Nonlabens</taxon>
    </lineage>
</organism>
<dbReference type="GO" id="GO:0000155">
    <property type="term" value="F:phosphorelay sensor kinase activity"/>
    <property type="evidence" value="ECO:0007669"/>
    <property type="project" value="InterPro"/>
</dbReference>
<dbReference type="SUPFAM" id="SSF47384">
    <property type="entry name" value="Homodimeric domain of signal transducing histidine kinase"/>
    <property type="match status" value="1"/>
</dbReference>
<dbReference type="Gene3D" id="3.30.565.10">
    <property type="entry name" value="Histidine kinase-like ATPase, C-terminal domain"/>
    <property type="match status" value="1"/>
</dbReference>
<keyword evidence="4" id="KW-0808">Transferase</keyword>
<reference evidence="10 11" key="1">
    <citation type="submission" date="2018-02" db="EMBL/GenBank/DDBJ databases">
        <title>Genomic Encyclopedia of Archaeal and Bacterial Type Strains, Phase II (KMG-II): from individual species to whole genera.</title>
        <authorList>
            <person name="Goeker M."/>
        </authorList>
    </citation>
    <scope>NUCLEOTIDE SEQUENCE [LARGE SCALE GENOMIC DNA]</scope>
    <source>
        <strain evidence="10 11">DSM 16809</strain>
    </source>
</reference>
<name>A0A2S6INH1_9FLAO</name>
<keyword evidence="5" id="KW-0547">Nucleotide-binding</keyword>
<dbReference type="Gene3D" id="3.30.450.40">
    <property type="match status" value="1"/>
</dbReference>
<protein>
    <recommendedName>
        <fullName evidence="2">histidine kinase</fullName>
        <ecNumber evidence="2">2.7.13.3</ecNumber>
    </recommendedName>
</protein>
<dbReference type="InterPro" id="IPR036890">
    <property type="entry name" value="HATPase_C_sf"/>
</dbReference>
<dbReference type="EMBL" id="PTJE01000002">
    <property type="protein sequence ID" value="PPK95680.1"/>
    <property type="molecule type" value="Genomic_DNA"/>
</dbReference>
<dbReference type="SUPFAM" id="SSF55781">
    <property type="entry name" value="GAF domain-like"/>
    <property type="match status" value="1"/>
</dbReference>
<dbReference type="InterPro" id="IPR029016">
    <property type="entry name" value="GAF-like_dom_sf"/>
</dbReference>
<dbReference type="OrthoDB" id="9811889at2"/>
<dbReference type="InterPro" id="IPR003018">
    <property type="entry name" value="GAF"/>
</dbReference>
<dbReference type="InterPro" id="IPR003661">
    <property type="entry name" value="HisK_dim/P_dom"/>
</dbReference>
<dbReference type="GO" id="GO:0007234">
    <property type="term" value="P:osmosensory signaling via phosphorelay pathway"/>
    <property type="evidence" value="ECO:0007669"/>
    <property type="project" value="TreeGrafter"/>
</dbReference>
<evidence type="ECO:0000259" key="9">
    <source>
        <dbReference type="PROSITE" id="PS50109"/>
    </source>
</evidence>
<dbReference type="EC" id="2.7.13.3" evidence="2"/>
<dbReference type="AlphaFoldDB" id="A0A2S6INH1"/>
<dbReference type="InterPro" id="IPR050351">
    <property type="entry name" value="BphY/WalK/GraS-like"/>
</dbReference>
<evidence type="ECO:0000256" key="8">
    <source>
        <dbReference type="ARBA" id="ARBA00023012"/>
    </source>
</evidence>
<dbReference type="SUPFAM" id="SSF55874">
    <property type="entry name" value="ATPase domain of HSP90 chaperone/DNA topoisomerase II/histidine kinase"/>
    <property type="match status" value="1"/>
</dbReference>
<evidence type="ECO:0000256" key="7">
    <source>
        <dbReference type="ARBA" id="ARBA00022840"/>
    </source>
</evidence>
<dbReference type="Pfam" id="PF01590">
    <property type="entry name" value="GAF"/>
    <property type="match status" value="1"/>
</dbReference>
<dbReference type="SMART" id="SM00387">
    <property type="entry name" value="HATPase_c"/>
    <property type="match status" value="1"/>
</dbReference>
<dbReference type="PANTHER" id="PTHR42878">
    <property type="entry name" value="TWO-COMPONENT HISTIDINE KINASE"/>
    <property type="match status" value="1"/>
</dbReference>
<dbReference type="Proteomes" id="UP000239002">
    <property type="component" value="Unassembled WGS sequence"/>
</dbReference>
<dbReference type="PRINTS" id="PR00344">
    <property type="entry name" value="BCTRLSENSOR"/>
</dbReference>
<dbReference type="GO" id="GO:0005524">
    <property type="term" value="F:ATP binding"/>
    <property type="evidence" value="ECO:0007669"/>
    <property type="project" value="UniProtKB-KW"/>
</dbReference>
<evidence type="ECO:0000313" key="11">
    <source>
        <dbReference type="Proteomes" id="UP000239002"/>
    </source>
</evidence>
<evidence type="ECO:0000256" key="2">
    <source>
        <dbReference type="ARBA" id="ARBA00012438"/>
    </source>
</evidence>
<proteinExistence type="predicted"/>
<dbReference type="PROSITE" id="PS50109">
    <property type="entry name" value="HIS_KIN"/>
    <property type="match status" value="1"/>
</dbReference>
<dbReference type="GO" id="GO:0030295">
    <property type="term" value="F:protein kinase activator activity"/>
    <property type="evidence" value="ECO:0007669"/>
    <property type="project" value="TreeGrafter"/>
</dbReference>
<evidence type="ECO:0000256" key="3">
    <source>
        <dbReference type="ARBA" id="ARBA00022553"/>
    </source>
</evidence>
<dbReference type="PANTHER" id="PTHR42878:SF7">
    <property type="entry name" value="SENSOR HISTIDINE KINASE GLRK"/>
    <property type="match status" value="1"/>
</dbReference>
<evidence type="ECO:0000256" key="1">
    <source>
        <dbReference type="ARBA" id="ARBA00000085"/>
    </source>
</evidence>
<accession>A0A2S6INH1</accession>